<evidence type="ECO:0000313" key="1">
    <source>
        <dbReference type="EMBL" id="GLS86632.1"/>
    </source>
</evidence>
<dbReference type="EMBL" id="BSPP01000005">
    <property type="protein sequence ID" value="GLS86632.1"/>
    <property type="molecule type" value="Genomic_DNA"/>
</dbReference>
<protein>
    <submittedName>
        <fullName evidence="1">Uncharacterized protein</fullName>
    </submittedName>
</protein>
<accession>A0AA37TSC8</accession>
<sequence length="90" mass="9813">MTWRPGVSIGTGGWVSYQHLLFDRPEIVFANAAASESLFLGAKCLAALTRDPPAEVMQLCPDLQRGQGRGDSHARTARLCADRFQARLLA</sequence>
<dbReference type="AlphaFoldDB" id="A0AA37TSC8"/>
<comment type="caution">
    <text evidence="1">The sequence shown here is derived from an EMBL/GenBank/DDBJ whole genome shotgun (WGS) entry which is preliminary data.</text>
</comment>
<organism evidence="1 2">
    <name type="scientific">Cypionkella aquatica</name>
    <dbReference type="NCBI Taxonomy" id="1756042"/>
    <lineage>
        <taxon>Bacteria</taxon>
        <taxon>Pseudomonadati</taxon>
        <taxon>Pseudomonadota</taxon>
        <taxon>Alphaproteobacteria</taxon>
        <taxon>Rhodobacterales</taxon>
        <taxon>Paracoccaceae</taxon>
        <taxon>Cypionkella</taxon>
    </lineage>
</organism>
<dbReference type="Proteomes" id="UP001157355">
    <property type="component" value="Unassembled WGS sequence"/>
</dbReference>
<evidence type="ECO:0000313" key="2">
    <source>
        <dbReference type="Proteomes" id="UP001157355"/>
    </source>
</evidence>
<keyword evidence="2" id="KW-1185">Reference proteome</keyword>
<reference evidence="1 2" key="1">
    <citation type="journal article" date="2014" name="Int. J. Syst. Evol. Microbiol.">
        <title>Complete genome sequence of Corynebacterium casei LMG S-19264T (=DSM 44701T), isolated from a smear-ripened cheese.</title>
        <authorList>
            <consortium name="US DOE Joint Genome Institute (JGI-PGF)"/>
            <person name="Walter F."/>
            <person name="Albersmeier A."/>
            <person name="Kalinowski J."/>
            <person name="Ruckert C."/>
        </authorList>
    </citation>
    <scope>NUCLEOTIDE SEQUENCE [LARGE SCALE GENOMIC DNA]</scope>
    <source>
        <strain evidence="1 2">NBRC 111766</strain>
    </source>
</reference>
<gene>
    <name evidence="1" type="ORF">GCM10010873_16060</name>
</gene>
<name>A0AA37TSC8_9RHOB</name>
<proteinExistence type="predicted"/>